<evidence type="ECO:0000256" key="1">
    <source>
        <dbReference type="ARBA" id="ARBA00001946"/>
    </source>
</evidence>
<protein>
    <recommendedName>
        <fullName evidence="8">PIN domain-containing protein</fullName>
    </recommendedName>
</protein>
<dbReference type="AlphaFoldDB" id="A0A1G2KWZ6"/>
<dbReference type="PANTHER" id="PTHR33653">
    <property type="entry name" value="RIBONUCLEASE VAPC2"/>
    <property type="match status" value="1"/>
</dbReference>
<dbReference type="InterPro" id="IPR002716">
    <property type="entry name" value="PIN_dom"/>
</dbReference>
<evidence type="ECO:0000256" key="4">
    <source>
        <dbReference type="ARBA" id="ARBA00022723"/>
    </source>
</evidence>
<keyword evidence="4" id="KW-0479">Metal-binding</keyword>
<feature type="domain" description="PIN" evidence="8">
    <location>
        <begin position="4"/>
        <end position="116"/>
    </location>
</feature>
<evidence type="ECO:0000256" key="5">
    <source>
        <dbReference type="ARBA" id="ARBA00022801"/>
    </source>
</evidence>
<dbReference type="InterPro" id="IPR050556">
    <property type="entry name" value="Type_II_TA_system_RNase"/>
</dbReference>
<dbReference type="Gene3D" id="3.40.50.1010">
    <property type="entry name" value="5'-nuclease"/>
    <property type="match status" value="1"/>
</dbReference>
<evidence type="ECO:0000313" key="10">
    <source>
        <dbReference type="Proteomes" id="UP000178510"/>
    </source>
</evidence>
<dbReference type="SUPFAM" id="SSF88723">
    <property type="entry name" value="PIN domain-like"/>
    <property type="match status" value="1"/>
</dbReference>
<dbReference type="InterPro" id="IPR029060">
    <property type="entry name" value="PIN-like_dom_sf"/>
</dbReference>
<evidence type="ECO:0000256" key="6">
    <source>
        <dbReference type="ARBA" id="ARBA00022842"/>
    </source>
</evidence>
<dbReference type="EMBL" id="MHQM01000021">
    <property type="protein sequence ID" value="OHA03724.1"/>
    <property type="molecule type" value="Genomic_DNA"/>
</dbReference>
<dbReference type="GO" id="GO:0016787">
    <property type="term" value="F:hydrolase activity"/>
    <property type="evidence" value="ECO:0007669"/>
    <property type="project" value="UniProtKB-KW"/>
</dbReference>
<dbReference type="Proteomes" id="UP000178510">
    <property type="component" value="Unassembled WGS sequence"/>
</dbReference>
<gene>
    <name evidence="9" type="ORF">A3J58_00140</name>
</gene>
<keyword evidence="2" id="KW-1277">Toxin-antitoxin system</keyword>
<dbReference type="GO" id="GO:0046872">
    <property type="term" value="F:metal ion binding"/>
    <property type="evidence" value="ECO:0007669"/>
    <property type="project" value="UniProtKB-KW"/>
</dbReference>
<evidence type="ECO:0000256" key="3">
    <source>
        <dbReference type="ARBA" id="ARBA00022722"/>
    </source>
</evidence>
<name>A0A1G2KWZ6_9BACT</name>
<sequence length="123" mass="13712">MHTLDTNSVIYYLKGLPAVAISIEAIYAQGGAIYISAITEAELFSFSGLTEEESARIDAFLKTVFIVPIDSRIARLMGMIRRVYHLKTPDSAIAATTLFTGSTLLTRNIRDFKRVNEIRVQKI</sequence>
<dbReference type="PANTHER" id="PTHR33653:SF1">
    <property type="entry name" value="RIBONUCLEASE VAPC2"/>
    <property type="match status" value="1"/>
</dbReference>
<reference evidence="9 10" key="1">
    <citation type="journal article" date="2016" name="Nat. Commun.">
        <title>Thousands of microbial genomes shed light on interconnected biogeochemical processes in an aquifer system.</title>
        <authorList>
            <person name="Anantharaman K."/>
            <person name="Brown C.T."/>
            <person name="Hug L.A."/>
            <person name="Sharon I."/>
            <person name="Castelle C.J."/>
            <person name="Probst A.J."/>
            <person name="Thomas B.C."/>
            <person name="Singh A."/>
            <person name="Wilkins M.J."/>
            <person name="Karaoz U."/>
            <person name="Brodie E.L."/>
            <person name="Williams K.H."/>
            <person name="Hubbard S.S."/>
            <person name="Banfield J.F."/>
        </authorList>
    </citation>
    <scope>NUCLEOTIDE SEQUENCE [LARGE SCALE GENOMIC DNA]</scope>
</reference>
<keyword evidence="6" id="KW-0460">Magnesium</keyword>
<comment type="cofactor">
    <cofactor evidence="1">
        <name>Mg(2+)</name>
        <dbReference type="ChEBI" id="CHEBI:18420"/>
    </cofactor>
</comment>
<dbReference type="GO" id="GO:0004518">
    <property type="term" value="F:nuclease activity"/>
    <property type="evidence" value="ECO:0007669"/>
    <property type="project" value="UniProtKB-KW"/>
</dbReference>
<dbReference type="Pfam" id="PF01850">
    <property type="entry name" value="PIN"/>
    <property type="match status" value="1"/>
</dbReference>
<evidence type="ECO:0000259" key="8">
    <source>
        <dbReference type="Pfam" id="PF01850"/>
    </source>
</evidence>
<accession>A0A1G2KWZ6</accession>
<proteinExistence type="inferred from homology"/>
<dbReference type="CDD" id="cd18738">
    <property type="entry name" value="PIN_VapC4-5_FitB-like"/>
    <property type="match status" value="1"/>
</dbReference>
<evidence type="ECO:0000256" key="2">
    <source>
        <dbReference type="ARBA" id="ARBA00022649"/>
    </source>
</evidence>
<comment type="similarity">
    <text evidence="7">Belongs to the PINc/VapC protein family.</text>
</comment>
<keyword evidence="3" id="KW-0540">Nuclease</keyword>
<comment type="caution">
    <text evidence="9">The sequence shown here is derived from an EMBL/GenBank/DDBJ whole genome shotgun (WGS) entry which is preliminary data.</text>
</comment>
<organism evidence="9 10">
    <name type="scientific">Candidatus Sungbacteria bacterium RIFCSPHIGHO2_02_FULL_52_23</name>
    <dbReference type="NCBI Taxonomy" id="1802274"/>
    <lineage>
        <taxon>Bacteria</taxon>
        <taxon>Candidatus Sungiibacteriota</taxon>
    </lineage>
</organism>
<evidence type="ECO:0000313" key="9">
    <source>
        <dbReference type="EMBL" id="OHA03724.1"/>
    </source>
</evidence>
<keyword evidence="5" id="KW-0378">Hydrolase</keyword>
<evidence type="ECO:0000256" key="7">
    <source>
        <dbReference type="ARBA" id="ARBA00038093"/>
    </source>
</evidence>